<dbReference type="Pfam" id="PF01272">
    <property type="entry name" value="GreA_GreB"/>
    <property type="match status" value="1"/>
</dbReference>
<comment type="similarity">
    <text evidence="1 8 9">Belongs to the GreA/GreB family.</text>
</comment>
<dbReference type="EMBL" id="MHKZ01000036">
    <property type="protein sequence ID" value="OGY99551.1"/>
    <property type="molecule type" value="Genomic_DNA"/>
</dbReference>
<dbReference type="InterPro" id="IPR028624">
    <property type="entry name" value="Tscrpt_elong_fac_GreA/B"/>
</dbReference>
<evidence type="ECO:0000256" key="3">
    <source>
        <dbReference type="ARBA" id="ARBA00023015"/>
    </source>
</evidence>
<evidence type="ECO:0000256" key="7">
    <source>
        <dbReference type="ARBA" id="ARBA00030776"/>
    </source>
</evidence>
<dbReference type="PANTHER" id="PTHR30437:SF4">
    <property type="entry name" value="TRANSCRIPTION ELONGATION FACTOR GREA"/>
    <property type="match status" value="1"/>
</dbReference>
<organism evidence="12 13">
    <name type="scientific">Candidatus Liptonbacteria bacterium RIFCSPLOWO2_01_FULL_45_15</name>
    <dbReference type="NCBI Taxonomy" id="1798649"/>
    <lineage>
        <taxon>Bacteria</taxon>
        <taxon>Candidatus Liptoniibacteriota</taxon>
    </lineage>
</organism>
<dbReference type="GO" id="GO:0032784">
    <property type="term" value="P:regulation of DNA-templated transcription elongation"/>
    <property type="evidence" value="ECO:0007669"/>
    <property type="project" value="UniProtKB-UniRule"/>
</dbReference>
<evidence type="ECO:0000259" key="10">
    <source>
        <dbReference type="Pfam" id="PF01272"/>
    </source>
</evidence>
<keyword evidence="4 8" id="KW-0238">DNA-binding</keyword>
<dbReference type="InterPro" id="IPR018151">
    <property type="entry name" value="TF_GreA/GreB_CS"/>
</dbReference>
<evidence type="ECO:0000256" key="4">
    <source>
        <dbReference type="ARBA" id="ARBA00023125"/>
    </source>
</evidence>
<dbReference type="InterPro" id="IPR036805">
    <property type="entry name" value="Tscrpt_elong_fac_GreA/B_N_sf"/>
</dbReference>
<dbReference type="STRING" id="1798649.A3B13_00550"/>
<evidence type="ECO:0000256" key="6">
    <source>
        <dbReference type="ARBA" id="ARBA00024916"/>
    </source>
</evidence>
<keyword evidence="8" id="KW-0175">Coiled coil</keyword>
<evidence type="ECO:0000256" key="2">
    <source>
        <dbReference type="ARBA" id="ARBA00013729"/>
    </source>
</evidence>
<dbReference type="SUPFAM" id="SSF46557">
    <property type="entry name" value="GreA transcript cleavage protein, N-terminal domain"/>
    <property type="match status" value="1"/>
</dbReference>
<dbReference type="Proteomes" id="UP000176287">
    <property type="component" value="Unassembled WGS sequence"/>
</dbReference>
<comment type="function">
    <text evidence="6 8 9">Necessary for efficient RNA polymerase transcription elongation past template-encoded arresting sites. The arresting sites in DNA have the property of trapping a certain fraction of elongating RNA polymerases that pass through, resulting in locked ternary complexes. Cleavage of the nascent transcript by cleavage factors such as GreA or GreB allows the resumption of elongation from the new 3'terminus. GreA releases sequences of 2 to 3 nucleotides.</text>
</comment>
<dbReference type="SUPFAM" id="SSF54534">
    <property type="entry name" value="FKBP-like"/>
    <property type="match status" value="1"/>
</dbReference>
<dbReference type="NCBIfam" id="TIGR01462">
    <property type="entry name" value="greA"/>
    <property type="match status" value="1"/>
</dbReference>
<accession>A0A1G2CEC3</accession>
<dbReference type="Pfam" id="PF03449">
    <property type="entry name" value="GreA_GreB_N"/>
    <property type="match status" value="1"/>
</dbReference>
<keyword evidence="12" id="KW-0648">Protein biosynthesis</keyword>
<dbReference type="GO" id="GO:0006354">
    <property type="term" value="P:DNA-templated transcription elongation"/>
    <property type="evidence" value="ECO:0007669"/>
    <property type="project" value="TreeGrafter"/>
</dbReference>
<dbReference type="FunFam" id="3.10.50.30:FF:000001">
    <property type="entry name" value="Transcription elongation factor GreA"/>
    <property type="match status" value="1"/>
</dbReference>
<sequence>MDKYYLTKERAEELRKELETLKGEKRLDVADRLKQAKEFGDLSENSEYTEAREEQSRVETRISELEDMLKKVVLIKDEKTSFSGSIVIGSTVTVKKNGKVSIYRIVGSNEAKPEEGKISNESPLGRAFLDKKVGEAVTVTTPGGKFDYQIMKIE</sequence>
<dbReference type="InterPro" id="IPR006359">
    <property type="entry name" value="Tscrpt_elong_fac_GreA"/>
</dbReference>
<protein>
    <recommendedName>
        <fullName evidence="2 8">Transcription elongation factor GreA</fullName>
    </recommendedName>
    <alternativeName>
        <fullName evidence="7 8">Transcript cleavage factor GreA</fullName>
    </alternativeName>
</protein>
<dbReference type="HAMAP" id="MF_00105">
    <property type="entry name" value="GreA_GreB"/>
    <property type="match status" value="1"/>
</dbReference>
<keyword evidence="12" id="KW-0251">Elongation factor</keyword>
<dbReference type="PANTHER" id="PTHR30437">
    <property type="entry name" value="TRANSCRIPTION ELONGATION FACTOR GREA"/>
    <property type="match status" value="1"/>
</dbReference>
<dbReference type="InterPro" id="IPR022691">
    <property type="entry name" value="Tscrpt_elong_fac_GreA/B_N"/>
</dbReference>
<dbReference type="Gene3D" id="1.10.287.180">
    <property type="entry name" value="Transcription elongation factor, GreA/GreB, N-terminal domain"/>
    <property type="match status" value="1"/>
</dbReference>
<evidence type="ECO:0000313" key="13">
    <source>
        <dbReference type="Proteomes" id="UP000176287"/>
    </source>
</evidence>
<name>A0A1G2CEC3_9BACT</name>
<dbReference type="Gene3D" id="3.10.50.30">
    <property type="entry name" value="Transcription elongation factor, GreA/GreB, C-terminal domain"/>
    <property type="match status" value="1"/>
</dbReference>
<dbReference type="InterPro" id="IPR001437">
    <property type="entry name" value="Tscrpt_elong_fac_GreA/B_C"/>
</dbReference>
<keyword evidence="3 8" id="KW-0805">Transcription regulation</keyword>
<dbReference type="AlphaFoldDB" id="A0A1G2CEC3"/>
<dbReference type="FunFam" id="1.10.287.180:FF:000001">
    <property type="entry name" value="Transcription elongation factor GreA"/>
    <property type="match status" value="1"/>
</dbReference>
<evidence type="ECO:0000313" key="12">
    <source>
        <dbReference type="EMBL" id="OGY99551.1"/>
    </source>
</evidence>
<dbReference type="InterPro" id="IPR036953">
    <property type="entry name" value="GreA/GreB_C_sf"/>
</dbReference>
<dbReference type="InterPro" id="IPR023459">
    <property type="entry name" value="Tscrpt_elong_fac_GreA/B_fam"/>
</dbReference>
<feature type="domain" description="Transcription elongation factor GreA/GreB N-terminal" evidence="11">
    <location>
        <begin position="5"/>
        <end position="72"/>
    </location>
</feature>
<dbReference type="NCBIfam" id="NF001263">
    <property type="entry name" value="PRK00226.1-4"/>
    <property type="match status" value="1"/>
</dbReference>
<comment type="caution">
    <text evidence="12">The sequence shown here is derived from an EMBL/GenBank/DDBJ whole genome shotgun (WGS) entry which is preliminary data.</text>
</comment>
<feature type="domain" description="Transcription elongation factor GreA/GreB C-terminal" evidence="10">
    <location>
        <begin position="84"/>
        <end position="154"/>
    </location>
</feature>
<dbReference type="PIRSF" id="PIRSF006092">
    <property type="entry name" value="GreA_GreB"/>
    <property type="match status" value="1"/>
</dbReference>
<dbReference type="GO" id="GO:0070063">
    <property type="term" value="F:RNA polymerase binding"/>
    <property type="evidence" value="ECO:0007669"/>
    <property type="project" value="InterPro"/>
</dbReference>
<dbReference type="PROSITE" id="PS00829">
    <property type="entry name" value="GREAB_1"/>
    <property type="match status" value="1"/>
</dbReference>
<evidence type="ECO:0000256" key="8">
    <source>
        <dbReference type="HAMAP-Rule" id="MF_00105"/>
    </source>
</evidence>
<feature type="coiled-coil region" evidence="8">
    <location>
        <begin position="1"/>
        <end position="68"/>
    </location>
</feature>
<gene>
    <name evidence="8" type="primary">greA</name>
    <name evidence="12" type="ORF">A3B13_00550</name>
</gene>
<reference evidence="12 13" key="1">
    <citation type="journal article" date="2016" name="Nat. Commun.">
        <title>Thousands of microbial genomes shed light on interconnected biogeochemical processes in an aquifer system.</title>
        <authorList>
            <person name="Anantharaman K."/>
            <person name="Brown C.T."/>
            <person name="Hug L.A."/>
            <person name="Sharon I."/>
            <person name="Castelle C.J."/>
            <person name="Probst A.J."/>
            <person name="Thomas B.C."/>
            <person name="Singh A."/>
            <person name="Wilkins M.J."/>
            <person name="Karaoz U."/>
            <person name="Brodie E.L."/>
            <person name="Williams K.H."/>
            <person name="Hubbard S.S."/>
            <person name="Banfield J.F."/>
        </authorList>
    </citation>
    <scope>NUCLEOTIDE SEQUENCE [LARGE SCALE GENOMIC DNA]</scope>
</reference>
<dbReference type="GO" id="GO:0003746">
    <property type="term" value="F:translation elongation factor activity"/>
    <property type="evidence" value="ECO:0007669"/>
    <property type="project" value="UniProtKB-KW"/>
</dbReference>
<keyword evidence="5 8" id="KW-0804">Transcription</keyword>
<evidence type="ECO:0000256" key="1">
    <source>
        <dbReference type="ARBA" id="ARBA00008213"/>
    </source>
</evidence>
<evidence type="ECO:0000256" key="5">
    <source>
        <dbReference type="ARBA" id="ARBA00023163"/>
    </source>
</evidence>
<proteinExistence type="inferred from homology"/>
<evidence type="ECO:0000259" key="11">
    <source>
        <dbReference type="Pfam" id="PF03449"/>
    </source>
</evidence>
<evidence type="ECO:0000256" key="9">
    <source>
        <dbReference type="RuleBase" id="RU000556"/>
    </source>
</evidence>
<dbReference type="GO" id="GO:0003677">
    <property type="term" value="F:DNA binding"/>
    <property type="evidence" value="ECO:0007669"/>
    <property type="project" value="UniProtKB-UniRule"/>
</dbReference>